<dbReference type="SUPFAM" id="SSF50876">
    <property type="entry name" value="Avidin/streptavidin"/>
    <property type="match status" value="1"/>
</dbReference>
<evidence type="ECO:0000256" key="5">
    <source>
        <dbReference type="ARBA" id="ARBA00023267"/>
    </source>
</evidence>
<evidence type="ECO:0000256" key="1">
    <source>
        <dbReference type="ARBA" id="ARBA00004613"/>
    </source>
</evidence>
<feature type="non-terminal residue" evidence="6">
    <location>
        <position position="1"/>
    </location>
</feature>
<protein>
    <submittedName>
        <fullName evidence="6">Uncharacterized protein</fullName>
    </submittedName>
</protein>
<sequence>MSKKFGIETLSGDWYNQLGSTVHFAVDLNGGLVGKYISAVGHAEDGYRLNGRFDADPPAGEGVSLGWTVNWRNVLPDGTVNNAHSTTTWSGQYFDESSSVGERIVTNWLLTQSTDPSDIWNSTNVGNDAFTRIMPSAAEISKAKALSFGSPHPQQILAKK</sequence>
<dbReference type="GO" id="GO:0009374">
    <property type="term" value="F:biotin binding"/>
    <property type="evidence" value="ECO:0007669"/>
    <property type="project" value="InterPro"/>
</dbReference>
<evidence type="ECO:0000313" key="7">
    <source>
        <dbReference type="Proteomes" id="UP000027222"/>
    </source>
</evidence>
<dbReference type="Proteomes" id="UP000027222">
    <property type="component" value="Unassembled WGS sequence"/>
</dbReference>
<evidence type="ECO:0000313" key="6">
    <source>
        <dbReference type="EMBL" id="KDR76831.1"/>
    </source>
</evidence>
<dbReference type="HOGENOM" id="CLU_1832482_0_0_1"/>
<keyword evidence="3" id="KW-0964">Secreted</keyword>
<dbReference type="PROSITE" id="PS51326">
    <property type="entry name" value="AVIDIN_2"/>
    <property type="match status" value="1"/>
</dbReference>
<dbReference type="AlphaFoldDB" id="A0A067T111"/>
<keyword evidence="4" id="KW-0732">Signal</keyword>
<comment type="similarity">
    <text evidence="2">Belongs to the avidin/streptavidin family.</text>
</comment>
<evidence type="ECO:0000256" key="2">
    <source>
        <dbReference type="ARBA" id="ARBA00006297"/>
    </source>
</evidence>
<dbReference type="Pfam" id="PF01382">
    <property type="entry name" value="Avidin"/>
    <property type="match status" value="1"/>
</dbReference>
<dbReference type="Gene3D" id="2.40.128.30">
    <property type="entry name" value="Avidin-like"/>
    <property type="match status" value="1"/>
</dbReference>
<keyword evidence="5" id="KW-0092">Biotin</keyword>
<dbReference type="EMBL" id="KL142378">
    <property type="protein sequence ID" value="KDR76831.1"/>
    <property type="molecule type" value="Genomic_DNA"/>
</dbReference>
<dbReference type="OrthoDB" id="2821340at2759"/>
<dbReference type="InterPro" id="IPR005469">
    <property type="entry name" value="Avidin"/>
</dbReference>
<reference evidence="7" key="1">
    <citation type="journal article" date="2014" name="Proc. Natl. Acad. Sci. U.S.A.">
        <title>Extensive sampling of basidiomycete genomes demonstrates inadequacy of the white-rot/brown-rot paradigm for wood decay fungi.</title>
        <authorList>
            <person name="Riley R."/>
            <person name="Salamov A.A."/>
            <person name="Brown D.W."/>
            <person name="Nagy L.G."/>
            <person name="Floudas D."/>
            <person name="Held B.W."/>
            <person name="Levasseur A."/>
            <person name="Lombard V."/>
            <person name="Morin E."/>
            <person name="Otillar R."/>
            <person name="Lindquist E.A."/>
            <person name="Sun H."/>
            <person name="LaButti K.M."/>
            <person name="Schmutz J."/>
            <person name="Jabbour D."/>
            <person name="Luo H."/>
            <person name="Baker S.E."/>
            <person name="Pisabarro A.G."/>
            <person name="Walton J.D."/>
            <person name="Blanchette R.A."/>
            <person name="Henrissat B."/>
            <person name="Martin F."/>
            <person name="Cullen D."/>
            <person name="Hibbett D.S."/>
            <person name="Grigoriev I.V."/>
        </authorList>
    </citation>
    <scope>NUCLEOTIDE SEQUENCE [LARGE SCALE GENOMIC DNA]</scope>
    <source>
        <strain evidence="7">CBS 339.88</strain>
    </source>
</reference>
<gene>
    <name evidence="6" type="ORF">GALMADRAFT_1328802</name>
</gene>
<accession>A0A067T111</accession>
<evidence type="ECO:0000256" key="3">
    <source>
        <dbReference type="ARBA" id="ARBA00022525"/>
    </source>
</evidence>
<evidence type="ECO:0000256" key="4">
    <source>
        <dbReference type="ARBA" id="ARBA00022729"/>
    </source>
</evidence>
<dbReference type="PRINTS" id="PR00709">
    <property type="entry name" value="AVIDIN"/>
</dbReference>
<comment type="subcellular location">
    <subcellularLocation>
        <location evidence="1">Secreted</location>
    </subcellularLocation>
</comment>
<dbReference type="GO" id="GO:0005576">
    <property type="term" value="C:extracellular region"/>
    <property type="evidence" value="ECO:0007669"/>
    <property type="project" value="UniProtKB-SubCell"/>
</dbReference>
<dbReference type="InterPro" id="IPR036896">
    <property type="entry name" value="Avidin-like_sf"/>
</dbReference>
<dbReference type="InterPro" id="IPR005468">
    <property type="entry name" value="Avidin/str"/>
</dbReference>
<proteinExistence type="inferred from homology"/>
<organism evidence="6 7">
    <name type="scientific">Galerina marginata (strain CBS 339.88)</name>
    <dbReference type="NCBI Taxonomy" id="685588"/>
    <lineage>
        <taxon>Eukaryota</taxon>
        <taxon>Fungi</taxon>
        <taxon>Dikarya</taxon>
        <taxon>Basidiomycota</taxon>
        <taxon>Agaricomycotina</taxon>
        <taxon>Agaricomycetes</taxon>
        <taxon>Agaricomycetidae</taxon>
        <taxon>Agaricales</taxon>
        <taxon>Agaricineae</taxon>
        <taxon>Strophariaceae</taxon>
        <taxon>Galerina</taxon>
    </lineage>
</organism>
<keyword evidence="7" id="KW-1185">Reference proteome</keyword>
<dbReference type="PANTHER" id="PTHR34399">
    <property type="entry name" value="AVIDIN-RELATED"/>
    <property type="match status" value="1"/>
</dbReference>
<name>A0A067T111_GALM3</name>
<dbReference type="InterPro" id="IPR051764">
    <property type="entry name" value="Avidin/Streptavidin-rel"/>
</dbReference>